<accession>A0A8H3LHS3</accession>
<proteinExistence type="predicted"/>
<evidence type="ECO:0008006" key="4">
    <source>
        <dbReference type="Google" id="ProtNLM"/>
    </source>
</evidence>
<dbReference type="SUPFAM" id="SSF52047">
    <property type="entry name" value="RNI-like"/>
    <property type="match status" value="1"/>
</dbReference>
<comment type="caution">
    <text evidence="2">The sequence shown here is derived from an EMBL/GenBank/DDBJ whole genome shotgun (WGS) entry which is preliminary data.</text>
</comment>
<dbReference type="Proteomes" id="UP000615446">
    <property type="component" value="Unassembled WGS sequence"/>
</dbReference>
<dbReference type="InterPro" id="IPR032675">
    <property type="entry name" value="LRR_dom_sf"/>
</dbReference>
<reference evidence="2" key="1">
    <citation type="submission" date="2019-10" db="EMBL/GenBank/DDBJ databases">
        <title>Conservation and host-specific expression of non-tandemly repeated heterogenous ribosome RNA gene in arbuscular mycorrhizal fungi.</title>
        <authorList>
            <person name="Maeda T."/>
            <person name="Kobayashi Y."/>
            <person name="Nakagawa T."/>
            <person name="Ezawa T."/>
            <person name="Yamaguchi K."/>
            <person name="Bino T."/>
            <person name="Nishimoto Y."/>
            <person name="Shigenobu S."/>
            <person name="Kawaguchi M."/>
        </authorList>
    </citation>
    <scope>NUCLEOTIDE SEQUENCE</scope>
    <source>
        <strain evidence="2">HR1</strain>
    </source>
</reference>
<dbReference type="InterPro" id="IPR006553">
    <property type="entry name" value="Leu-rich_rpt_Cys-con_subtyp"/>
</dbReference>
<organism evidence="2 3">
    <name type="scientific">Rhizophagus clarus</name>
    <dbReference type="NCBI Taxonomy" id="94130"/>
    <lineage>
        <taxon>Eukaryota</taxon>
        <taxon>Fungi</taxon>
        <taxon>Fungi incertae sedis</taxon>
        <taxon>Mucoromycota</taxon>
        <taxon>Glomeromycotina</taxon>
        <taxon>Glomeromycetes</taxon>
        <taxon>Glomerales</taxon>
        <taxon>Glomeraceae</taxon>
        <taxon>Rhizophagus</taxon>
    </lineage>
</organism>
<dbReference type="GO" id="GO:0031146">
    <property type="term" value="P:SCF-dependent proteasomal ubiquitin-dependent protein catabolic process"/>
    <property type="evidence" value="ECO:0007669"/>
    <property type="project" value="TreeGrafter"/>
</dbReference>
<dbReference type="PANTHER" id="PTHR13318:SF190">
    <property type="entry name" value="PARTNER OF PAIRED, ISOFORM B"/>
    <property type="match status" value="1"/>
</dbReference>
<dbReference type="EMBL" id="BLAL01000160">
    <property type="protein sequence ID" value="GES86500.1"/>
    <property type="molecule type" value="Genomic_DNA"/>
</dbReference>
<evidence type="ECO:0000313" key="2">
    <source>
        <dbReference type="EMBL" id="GES86500.1"/>
    </source>
</evidence>
<dbReference type="SMART" id="SM00367">
    <property type="entry name" value="LRR_CC"/>
    <property type="match status" value="4"/>
</dbReference>
<protein>
    <recommendedName>
        <fullName evidence="4">RNI-like protein</fullName>
    </recommendedName>
</protein>
<sequence length="377" mass="42533">MESDQPKALRVKHPTALTNIPPKSTSSKTSSSESSSSESSSSPESSSSKTSSSESSSSESSSSETSSSESSSSDSDIDEIYLPECDLKNSRNINDVWEREANLEWHKRMEFLFGRIVQGNYTVKEYYSKLKECNLSKDYPEWLFKNLFIRGLLPENKFKVRLDGLLLLSLDEIVERLIHLDLNFSTGFGDKTLNRIAETYPNLKYPNLQKSGFVTFNGGGVTDKGLCAIARSCLKLEYLNISYRTEITWISICDIIHSCPRLQHLDFSYCGVTNEIIKEIGSSCLNLKYLKLEGCDVSKEAIGQLVSLNSNFHVEDFVCTITPPSLCEYPGMYVVSRRLRMSVDAPRDIKSIHEYVNDKLRRMEGDLIRNTDHQPGQ</sequence>
<evidence type="ECO:0000313" key="3">
    <source>
        <dbReference type="Proteomes" id="UP000615446"/>
    </source>
</evidence>
<gene>
    <name evidence="2" type="ORF">RCL2_001355400</name>
</gene>
<dbReference type="PANTHER" id="PTHR13318">
    <property type="entry name" value="PARTNER OF PAIRED, ISOFORM B-RELATED"/>
    <property type="match status" value="1"/>
</dbReference>
<name>A0A8H3LHS3_9GLOM</name>
<dbReference type="OrthoDB" id="550575at2759"/>
<feature type="compositionally biased region" description="Low complexity" evidence="1">
    <location>
        <begin position="21"/>
        <end position="73"/>
    </location>
</feature>
<evidence type="ECO:0000256" key="1">
    <source>
        <dbReference type="SAM" id="MobiDB-lite"/>
    </source>
</evidence>
<feature type="region of interest" description="Disordered" evidence="1">
    <location>
        <begin position="1"/>
        <end position="76"/>
    </location>
</feature>
<dbReference type="Gene3D" id="3.80.10.10">
    <property type="entry name" value="Ribonuclease Inhibitor"/>
    <property type="match status" value="1"/>
</dbReference>
<dbReference type="GO" id="GO:0019005">
    <property type="term" value="C:SCF ubiquitin ligase complex"/>
    <property type="evidence" value="ECO:0007669"/>
    <property type="project" value="TreeGrafter"/>
</dbReference>
<dbReference type="AlphaFoldDB" id="A0A8H3LHS3"/>